<name>A0A379VJH0_SALET</name>
<dbReference type="AlphaFoldDB" id="A0A379VJH0"/>
<proteinExistence type="predicted"/>
<reference evidence="1 2" key="1">
    <citation type="submission" date="2018-06" db="EMBL/GenBank/DDBJ databases">
        <authorList>
            <consortium name="Pathogen Informatics"/>
            <person name="Doyle S."/>
        </authorList>
    </citation>
    <scope>NUCLEOTIDE SEQUENCE [LARGE SCALE GENOMIC DNA]</scope>
    <source>
        <strain evidence="1 2">NCTC8256</strain>
    </source>
</reference>
<dbReference type="Proteomes" id="UP000254346">
    <property type="component" value="Unassembled WGS sequence"/>
</dbReference>
<dbReference type="EMBL" id="UGXR01000001">
    <property type="protein sequence ID" value="SUH06501.1"/>
    <property type="molecule type" value="Genomic_DNA"/>
</dbReference>
<accession>A0A379VJH0</accession>
<protein>
    <submittedName>
        <fullName evidence="1">Uncharacterized protein</fullName>
    </submittedName>
</protein>
<evidence type="ECO:0000313" key="1">
    <source>
        <dbReference type="EMBL" id="SUH06501.1"/>
    </source>
</evidence>
<gene>
    <name evidence="1" type="ORF">NCTC8256_00354</name>
</gene>
<organism evidence="1 2">
    <name type="scientific">Salmonella enterica I</name>
    <dbReference type="NCBI Taxonomy" id="59201"/>
    <lineage>
        <taxon>Bacteria</taxon>
        <taxon>Pseudomonadati</taxon>
        <taxon>Pseudomonadota</taxon>
        <taxon>Gammaproteobacteria</taxon>
        <taxon>Enterobacterales</taxon>
        <taxon>Enterobacteriaceae</taxon>
        <taxon>Salmonella</taxon>
    </lineage>
</organism>
<sequence>MMTTLLPLFRVPTSFTPFDGERFIGVCSSSGPFSFFHSYPEWKPPLSARPADFVTRMVRQQGLRRVDYGQNEASSGVVGSGDSCSGGRDSLVDAAPCGNTGGICRQQRQN</sequence>
<evidence type="ECO:0000313" key="2">
    <source>
        <dbReference type="Proteomes" id="UP000254346"/>
    </source>
</evidence>